<feature type="transmembrane region" description="Helical" evidence="2">
    <location>
        <begin position="68"/>
        <end position="88"/>
    </location>
</feature>
<feature type="region of interest" description="Disordered" evidence="1">
    <location>
        <begin position="255"/>
        <end position="278"/>
    </location>
</feature>
<dbReference type="GeneID" id="70128531"/>
<feature type="compositionally biased region" description="Acidic residues" evidence="1">
    <location>
        <begin position="525"/>
        <end position="538"/>
    </location>
</feature>
<reference evidence="3" key="1">
    <citation type="journal article" date="2021" name="Nat. Commun.">
        <title>Genetic determinants of endophytism in the Arabidopsis root mycobiome.</title>
        <authorList>
            <person name="Mesny F."/>
            <person name="Miyauchi S."/>
            <person name="Thiergart T."/>
            <person name="Pickel B."/>
            <person name="Atanasova L."/>
            <person name="Karlsson M."/>
            <person name="Huettel B."/>
            <person name="Barry K.W."/>
            <person name="Haridas S."/>
            <person name="Chen C."/>
            <person name="Bauer D."/>
            <person name="Andreopoulos W."/>
            <person name="Pangilinan J."/>
            <person name="LaButti K."/>
            <person name="Riley R."/>
            <person name="Lipzen A."/>
            <person name="Clum A."/>
            <person name="Drula E."/>
            <person name="Henrissat B."/>
            <person name="Kohler A."/>
            <person name="Grigoriev I.V."/>
            <person name="Martin F.M."/>
            <person name="Hacquard S."/>
        </authorList>
    </citation>
    <scope>NUCLEOTIDE SEQUENCE</scope>
    <source>
        <strain evidence="3">MPI-SDFR-AT-0073</strain>
    </source>
</reference>
<dbReference type="EMBL" id="JAGPXC010000002">
    <property type="protein sequence ID" value="KAH6657823.1"/>
    <property type="molecule type" value="Genomic_DNA"/>
</dbReference>
<evidence type="ECO:0000313" key="3">
    <source>
        <dbReference type="EMBL" id="KAH6657823.1"/>
    </source>
</evidence>
<keyword evidence="2" id="KW-1133">Transmembrane helix</keyword>
<dbReference type="RefSeq" id="XP_045962057.1">
    <property type="nucleotide sequence ID" value="XM_046099639.1"/>
</dbReference>
<name>A0A9P8UT25_9PEZI</name>
<evidence type="ECO:0008006" key="5">
    <source>
        <dbReference type="Google" id="ProtNLM"/>
    </source>
</evidence>
<gene>
    <name evidence="3" type="ORF">BKA67DRAFT_533012</name>
</gene>
<feature type="transmembrane region" description="Helical" evidence="2">
    <location>
        <begin position="38"/>
        <end position="61"/>
    </location>
</feature>
<sequence>MIPISFVAALVAFGLKAGPWAWVINIIAWYLLSSPPSWFPASSLIFVVWFALLLAPPLVLARQGKSRSALVCAAALLVASLEVSGFWYRDWEWEECLYLVWGQLLGLAYFAQIFVRVVFAYLIVRIFIAIEYAMRDVDAAHNDNVAPPRWFAYCRDVLLVPWSFGVFAGGLVLLGVVFAAHGLSRVCGRVVGLWSPSVPARPMRRHRPHLAGCTLPSLPKCAPLRKSDKQPQTSASVHRPLRRELMTLEEVLKLPPQSPLPRGTFGGPAEPPRPDPKTGPAFFWNDIAALPPPPLSLAYPEANEIMTHESPSDQMDWRYDCPAPVMRALSPVVALLPAPAVLAVEPASVVASAPAPEPEPVAVLPVTTVLAVEPARAAALAPVLALEPEPVAALPAPADFAVEPAPVAFATPPAIAESSDLDAFAAELEAAMMNEAEFDELLALPSLPPVFDFGFSFALPAGAPAAPTGFSFGEPVAAPERATANETVEVEEEKEEYDEKEWERINERAMDRASRDYSPCPLSDELPDTDDEKLDPEDNPVSFGSIPKHLIVTPTFAPTDPRKYR</sequence>
<evidence type="ECO:0000313" key="4">
    <source>
        <dbReference type="Proteomes" id="UP000758603"/>
    </source>
</evidence>
<organism evidence="3 4">
    <name type="scientific">Truncatella angustata</name>
    <dbReference type="NCBI Taxonomy" id="152316"/>
    <lineage>
        <taxon>Eukaryota</taxon>
        <taxon>Fungi</taxon>
        <taxon>Dikarya</taxon>
        <taxon>Ascomycota</taxon>
        <taxon>Pezizomycotina</taxon>
        <taxon>Sordariomycetes</taxon>
        <taxon>Xylariomycetidae</taxon>
        <taxon>Amphisphaeriales</taxon>
        <taxon>Sporocadaceae</taxon>
        <taxon>Truncatella</taxon>
    </lineage>
</organism>
<comment type="caution">
    <text evidence="3">The sequence shown here is derived from an EMBL/GenBank/DDBJ whole genome shotgun (WGS) entry which is preliminary data.</text>
</comment>
<keyword evidence="2" id="KW-0472">Membrane</keyword>
<feature type="transmembrane region" description="Helical" evidence="2">
    <location>
        <begin position="100"/>
        <end position="124"/>
    </location>
</feature>
<accession>A0A9P8UT25</accession>
<evidence type="ECO:0000256" key="1">
    <source>
        <dbReference type="SAM" id="MobiDB-lite"/>
    </source>
</evidence>
<protein>
    <recommendedName>
        <fullName evidence="5">Transmembrane protein</fullName>
    </recommendedName>
</protein>
<keyword evidence="4" id="KW-1185">Reference proteome</keyword>
<dbReference type="AlphaFoldDB" id="A0A9P8UT25"/>
<evidence type="ECO:0000256" key="2">
    <source>
        <dbReference type="SAM" id="Phobius"/>
    </source>
</evidence>
<proteinExistence type="predicted"/>
<dbReference type="Proteomes" id="UP000758603">
    <property type="component" value="Unassembled WGS sequence"/>
</dbReference>
<feature type="compositionally biased region" description="Acidic residues" evidence="1">
    <location>
        <begin position="488"/>
        <end position="500"/>
    </location>
</feature>
<feature type="transmembrane region" description="Helical" evidence="2">
    <location>
        <begin position="7"/>
        <end position="32"/>
    </location>
</feature>
<keyword evidence="2" id="KW-0812">Transmembrane</keyword>
<feature type="compositionally biased region" description="Basic and acidic residues" evidence="1">
    <location>
        <begin position="501"/>
        <end position="515"/>
    </location>
</feature>
<feature type="region of interest" description="Disordered" evidence="1">
    <location>
        <begin position="480"/>
        <end position="546"/>
    </location>
</feature>
<feature type="transmembrane region" description="Helical" evidence="2">
    <location>
        <begin position="157"/>
        <end position="180"/>
    </location>
</feature>